<feature type="transmembrane region" description="Helical" evidence="6">
    <location>
        <begin position="42"/>
        <end position="65"/>
    </location>
</feature>
<feature type="transmembrane region" description="Helical" evidence="6">
    <location>
        <begin position="409"/>
        <end position="431"/>
    </location>
</feature>
<feature type="transmembrane region" description="Helical" evidence="6">
    <location>
        <begin position="98"/>
        <end position="123"/>
    </location>
</feature>
<evidence type="ECO:0000313" key="7">
    <source>
        <dbReference type="EMBL" id="MDQ0503390.1"/>
    </source>
</evidence>
<comment type="caution">
    <text evidence="7">The sequence shown here is derived from an EMBL/GenBank/DDBJ whole genome shotgun (WGS) entry which is preliminary data.</text>
</comment>
<reference evidence="7 8" key="1">
    <citation type="submission" date="2023-07" db="EMBL/GenBank/DDBJ databases">
        <title>Genomic Encyclopedia of Type Strains, Phase IV (KMG-IV): sequencing the most valuable type-strain genomes for metagenomic binning, comparative biology and taxonomic classification.</title>
        <authorList>
            <person name="Goeker M."/>
        </authorList>
    </citation>
    <scope>NUCLEOTIDE SEQUENCE [LARGE SCALE GENOMIC DNA]</scope>
    <source>
        <strain evidence="7 8">DSM 3770</strain>
    </source>
</reference>
<gene>
    <name evidence="7" type="ORF">QOZ94_000160</name>
</gene>
<protein>
    <submittedName>
        <fullName evidence="7">O-antigen/teichoic acid export membrane protein</fullName>
    </submittedName>
</protein>
<feature type="transmembrane region" description="Helical" evidence="6">
    <location>
        <begin position="187"/>
        <end position="207"/>
    </location>
</feature>
<dbReference type="InterPro" id="IPR002797">
    <property type="entry name" value="Polysacc_synth"/>
</dbReference>
<feature type="transmembrane region" description="Helical" evidence="6">
    <location>
        <begin position="280"/>
        <end position="300"/>
    </location>
</feature>
<feature type="transmembrane region" description="Helical" evidence="6">
    <location>
        <begin position="350"/>
        <end position="371"/>
    </location>
</feature>
<evidence type="ECO:0000313" key="8">
    <source>
        <dbReference type="Proteomes" id="UP001241747"/>
    </source>
</evidence>
<evidence type="ECO:0000256" key="1">
    <source>
        <dbReference type="ARBA" id="ARBA00004651"/>
    </source>
</evidence>
<dbReference type="RefSeq" id="WP_237344285.1">
    <property type="nucleotide sequence ID" value="NZ_JABWGX010000003.1"/>
</dbReference>
<feature type="transmembrane region" description="Helical" evidence="6">
    <location>
        <begin position="320"/>
        <end position="344"/>
    </location>
</feature>
<evidence type="ECO:0000256" key="2">
    <source>
        <dbReference type="ARBA" id="ARBA00022475"/>
    </source>
</evidence>
<feature type="transmembrane region" description="Helical" evidence="6">
    <location>
        <begin position="252"/>
        <end position="274"/>
    </location>
</feature>
<evidence type="ECO:0000256" key="3">
    <source>
        <dbReference type="ARBA" id="ARBA00022692"/>
    </source>
</evidence>
<dbReference type="PANTHER" id="PTHR30250:SF11">
    <property type="entry name" value="O-ANTIGEN TRANSPORTER-RELATED"/>
    <property type="match status" value="1"/>
</dbReference>
<name>A0ABU0L8B7_XANAG</name>
<dbReference type="Pfam" id="PF01943">
    <property type="entry name" value="Polysacc_synt"/>
    <property type="match status" value="1"/>
</dbReference>
<keyword evidence="5 6" id="KW-0472">Membrane</keyword>
<accession>A0ABU0L8B7</accession>
<evidence type="ECO:0000256" key="6">
    <source>
        <dbReference type="SAM" id="Phobius"/>
    </source>
</evidence>
<comment type="subcellular location">
    <subcellularLocation>
        <location evidence="1">Cell membrane</location>
        <topology evidence="1">Multi-pass membrane protein</topology>
    </subcellularLocation>
</comment>
<dbReference type="PANTHER" id="PTHR30250">
    <property type="entry name" value="PST FAMILY PREDICTED COLANIC ACID TRANSPORTER"/>
    <property type="match status" value="1"/>
</dbReference>
<evidence type="ECO:0000256" key="5">
    <source>
        <dbReference type="ARBA" id="ARBA00023136"/>
    </source>
</evidence>
<dbReference type="Proteomes" id="UP001241747">
    <property type="component" value="Unassembled WGS sequence"/>
</dbReference>
<keyword evidence="8" id="KW-1185">Reference proteome</keyword>
<feature type="transmembrane region" description="Helical" evidence="6">
    <location>
        <begin position="129"/>
        <end position="151"/>
    </location>
</feature>
<keyword evidence="4 6" id="KW-1133">Transmembrane helix</keyword>
<feature type="transmembrane region" description="Helical" evidence="6">
    <location>
        <begin position="163"/>
        <end position="181"/>
    </location>
</feature>
<keyword evidence="3 6" id="KW-0812">Transmembrane</keyword>
<dbReference type="InterPro" id="IPR050833">
    <property type="entry name" value="Poly_Biosynth_Transport"/>
</dbReference>
<keyword evidence="2" id="KW-1003">Cell membrane</keyword>
<organism evidence="7 8">
    <name type="scientific">Xanthobacter agilis</name>
    <dbReference type="NCBI Taxonomy" id="47492"/>
    <lineage>
        <taxon>Bacteria</taxon>
        <taxon>Pseudomonadati</taxon>
        <taxon>Pseudomonadota</taxon>
        <taxon>Alphaproteobacteria</taxon>
        <taxon>Hyphomicrobiales</taxon>
        <taxon>Xanthobacteraceae</taxon>
        <taxon>Xanthobacter</taxon>
    </lineage>
</organism>
<feature type="transmembrane region" description="Helical" evidence="6">
    <location>
        <begin position="383"/>
        <end position="403"/>
    </location>
</feature>
<evidence type="ECO:0000256" key="4">
    <source>
        <dbReference type="ARBA" id="ARBA00022989"/>
    </source>
</evidence>
<proteinExistence type="predicted"/>
<dbReference type="EMBL" id="JAUSVY010000001">
    <property type="protein sequence ID" value="MDQ0503390.1"/>
    <property type="molecule type" value="Genomic_DNA"/>
</dbReference>
<sequence>MTFTLKPLLRTLLAQWAFGAALVVRGIELVGKLGLYMLTARILGVFEAGLFFLCNTWVSAAATVARGGFEKAVMRHIAAELAVGRAPQARKVLLEGTLWVFAGGLAASLATLAAAEPLATYVFKEHELTVPLMISAAAILPQTLCIFAAHALTGFHRGVAGQFVQNGLWPILTFGALAVGIHSLHGILYAFAFANLASAVLGFGLLLHERQKLIAQQARPRPGPRRETAPAENMPALWRTAWPLAIVENVQAALNSIPTVVLAAYASAAAVGAFSVASRITVLIWVVIIAISTIAAPSFAAAHRVGDFDQLRALNRRARLAIAACGIPAIAVMLLAPTWLLHLIGPGFEMAAPALIIMAVGQLINCLLPTQDVMLAMTGHGRVLRWLNAGQLASCIVLCFALIPPYGMIGAAIATALFIAQGGVGTTLAVIKLMPRAY</sequence>